<dbReference type="Proteomes" id="UP001056708">
    <property type="component" value="Chromosome"/>
</dbReference>
<proteinExistence type="predicted"/>
<gene>
    <name evidence="1" type="ORF">NEA10_10335</name>
</gene>
<evidence type="ECO:0000313" key="2">
    <source>
        <dbReference type="Proteomes" id="UP001056708"/>
    </source>
</evidence>
<sequence length="70" mass="8043">MTELLERVMARLQTLPEREQNAIASIILEEIEDEKRWDDSFSRSPDVLAKLAASAMAEYRNGETQELDSM</sequence>
<evidence type="ECO:0000313" key="1">
    <source>
        <dbReference type="EMBL" id="USR89292.1"/>
    </source>
</evidence>
<accession>A0ABY5AJA8</accession>
<organism evidence="1 2">
    <name type="scientific">Phormidium yuhuli AB48</name>
    <dbReference type="NCBI Taxonomy" id="2940671"/>
    <lineage>
        <taxon>Bacteria</taxon>
        <taxon>Bacillati</taxon>
        <taxon>Cyanobacteriota</taxon>
        <taxon>Cyanophyceae</taxon>
        <taxon>Oscillatoriophycideae</taxon>
        <taxon>Oscillatoriales</taxon>
        <taxon>Oscillatoriaceae</taxon>
        <taxon>Phormidium</taxon>
        <taxon>Phormidium yuhuli</taxon>
    </lineage>
</organism>
<dbReference type="RefSeq" id="WP_252659422.1">
    <property type="nucleotide sequence ID" value="NZ_CP098611.1"/>
</dbReference>
<dbReference type="EMBL" id="CP098611">
    <property type="protein sequence ID" value="USR89292.1"/>
    <property type="molecule type" value="Genomic_DNA"/>
</dbReference>
<keyword evidence="2" id="KW-1185">Reference proteome</keyword>
<reference evidence="1" key="1">
    <citation type="submission" date="2022-06" db="EMBL/GenBank/DDBJ databases">
        <title>Genome sequence of Phormidium yuhuli AB48 isolated from an industrial photobioreactor environment.</title>
        <authorList>
            <person name="Qiu Y."/>
            <person name="Noonan A.J.C."/>
            <person name="Dofher K."/>
            <person name="Koch M."/>
            <person name="Kieft B."/>
            <person name="Lin X."/>
            <person name="Ziels R.M."/>
            <person name="Hallam S.J."/>
        </authorList>
    </citation>
    <scope>NUCLEOTIDE SEQUENCE</scope>
    <source>
        <strain evidence="1">AB48</strain>
    </source>
</reference>
<name>A0ABY5AJA8_9CYAN</name>
<protein>
    <submittedName>
        <fullName evidence="1">Uncharacterized protein</fullName>
    </submittedName>
</protein>